<dbReference type="GO" id="GO:0003887">
    <property type="term" value="F:DNA-directed DNA polymerase activity"/>
    <property type="evidence" value="ECO:0007669"/>
    <property type="project" value="UniProtKB-KW"/>
</dbReference>
<dbReference type="Pfam" id="PF02768">
    <property type="entry name" value="DNA_pol3_beta_3"/>
    <property type="match status" value="1"/>
</dbReference>
<evidence type="ECO:0000256" key="5">
    <source>
        <dbReference type="ARBA" id="ARBA00022695"/>
    </source>
</evidence>
<dbReference type="PANTHER" id="PTHR30478">
    <property type="entry name" value="DNA POLYMERASE III SUBUNIT BETA"/>
    <property type="match status" value="1"/>
</dbReference>
<evidence type="ECO:0000313" key="11">
    <source>
        <dbReference type="EMBL" id="OGG40525.1"/>
    </source>
</evidence>
<keyword evidence="5" id="KW-0548">Nucleotidyltransferase</keyword>
<keyword evidence="8" id="KW-0238">DNA-binding</keyword>
<dbReference type="Proteomes" id="UP000179368">
    <property type="component" value="Unassembled WGS sequence"/>
</dbReference>
<evidence type="ECO:0000256" key="4">
    <source>
        <dbReference type="ARBA" id="ARBA00022679"/>
    </source>
</evidence>
<evidence type="ECO:0000259" key="9">
    <source>
        <dbReference type="Pfam" id="PF02767"/>
    </source>
</evidence>
<keyword evidence="3" id="KW-0963">Cytoplasm</keyword>
<dbReference type="GO" id="GO:0009360">
    <property type="term" value="C:DNA polymerase III complex"/>
    <property type="evidence" value="ECO:0007669"/>
    <property type="project" value="InterPro"/>
</dbReference>
<comment type="caution">
    <text evidence="11">The sequence shown here is derived from an EMBL/GenBank/DDBJ whole genome shotgun (WGS) entry which is preliminary data.</text>
</comment>
<dbReference type="AlphaFoldDB" id="A0A1F6BUA1"/>
<evidence type="ECO:0000256" key="8">
    <source>
        <dbReference type="ARBA" id="ARBA00023125"/>
    </source>
</evidence>
<dbReference type="GO" id="GO:0005737">
    <property type="term" value="C:cytoplasm"/>
    <property type="evidence" value="ECO:0007669"/>
    <property type="project" value="UniProtKB-SubCell"/>
</dbReference>
<dbReference type="SMART" id="SM00480">
    <property type="entry name" value="POL3Bc"/>
    <property type="match status" value="1"/>
</dbReference>
<dbReference type="GO" id="GO:0003677">
    <property type="term" value="F:DNA binding"/>
    <property type="evidence" value="ECO:0007669"/>
    <property type="project" value="UniProtKB-KW"/>
</dbReference>
<accession>A0A1F6BUA1</accession>
<evidence type="ECO:0000313" key="12">
    <source>
        <dbReference type="Proteomes" id="UP000179368"/>
    </source>
</evidence>
<dbReference type="GO" id="GO:0008408">
    <property type="term" value="F:3'-5' exonuclease activity"/>
    <property type="evidence" value="ECO:0007669"/>
    <property type="project" value="InterPro"/>
</dbReference>
<keyword evidence="4" id="KW-0808">Transferase</keyword>
<feature type="domain" description="DNA polymerase III beta sliding clamp C-terminal" evidence="10">
    <location>
        <begin position="165"/>
        <end position="283"/>
    </location>
</feature>
<sequence length="285" mass="31642">MTLEEKGNNLTIITDNYEASVLAQDPKDFPIIPGIQNKKNSIKTGVEPLKEALSNVIVAAQFSDIRPEISGVLVNLSGGKITLVATDSFRLAEVTINFNQTQSSLKEAAVIIPLKTGTEVLRILNAEKEGNAEIFIDQNQVLFEIGNNYVISRLVDGKFPDYQAIVPRETKNEISFNREEMMNAVKLAKVFAGRANDVSLVVGDNGKFLEVCSSDASLGENRYRLPVKLRGSKFKISFNWRYLMDGLKIYKGEEIVLGMNDPDRAVVLKNPNEPFLLYIAMPIKS</sequence>
<comment type="similarity">
    <text evidence="2">Belongs to the beta sliding clamp family.</text>
</comment>
<dbReference type="PANTHER" id="PTHR30478:SF0">
    <property type="entry name" value="BETA SLIDING CLAMP"/>
    <property type="match status" value="1"/>
</dbReference>
<evidence type="ECO:0000256" key="2">
    <source>
        <dbReference type="ARBA" id="ARBA00010752"/>
    </source>
</evidence>
<dbReference type="InterPro" id="IPR022637">
    <property type="entry name" value="DNA_polIII_beta_cen"/>
</dbReference>
<dbReference type="EMBL" id="MFKG01000012">
    <property type="protein sequence ID" value="OGG40525.1"/>
    <property type="molecule type" value="Genomic_DNA"/>
</dbReference>
<dbReference type="InterPro" id="IPR001001">
    <property type="entry name" value="DNA_polIII_beta"/>
</dbReference>
<dbReference type="SUPFAM" id="SSF55979">
    <property type="entry name" value="DNA clamp"/>
    <property type="match status" value="2"/>
</dbReference>
<dbReference type="NCBIfam" id="TIGR00663">
    <property type="entry name" value="dnan"/>
    <property type="match status" value="1"/>
</dbReference>
<dbReference type="GO" id="GO:0006271">
    <property type="term" value="P:DNA strand elongation involved in DNA replication"/>
    <property type="evidence" value="ECO:0007669"/>
    <property type="project" value="TreeGrafter"/>
</dbReference>
<evidence type="ECO:0000259" key="10">
    <source>
        <dbReference type="Pfam" id="PF02768"/>
    </source>
</evidence>
<evidence type="ECO:0000256" key="6">
    <source>
        <dbReference type="ARBA" id="ARBA00022705"/>
    </source>
</evidence>
<dbReference type="Pfam" id="PF02767">
    <property type="entry name" value="DNA_pol3_beta_2"/>
    <property type="match status" value="1"/>
</dbReference>
<evidence type="ECO:0000256" key="7">
    <source>
        <dbReference type="ARBA" id="ARBA00022932"/>
    </source>
</evidence>
<organism evidence="11 12">
    <name type="scientific">Candidatus Jorgensenbacteria bacterium GWA1_49_17</name>
    <dbReference type="NCBI Taxonomy" id="1798467"/>
    <lineage>
        <taxon>Bacteria</taxon>
        <taxon>Candidatus Joergenseniibacteriota</taxon>
    </lineage>
</organism>
<name>A0A1F6BUA1_9BACT</name>
<comment type="subcellular location">
    <subcellularLocation>
        <location evidence="1">Cytoplasm</location>
    </subcellularLocation>
</comment>
<dbReference type="InterPro" id="IPR022635">
    <property type="entry name" value="DNA_polIII_beta_C"/>
</dbReference>
<evidence type="ECO:0000256" key="3">
    <source>
        <dbReference type="ARBA" id="ARBA00022490"/>
    </source>
</evidence>
<proteinExistence type="inferred from homology"/>
<dbReference type="InterPro" id="IPR046938">
    <property type="entry name" value="DNA_clamp_sf"/>
</dbReference>
<gene>
    <name evidence="11" type="ORF">A2116_02455</name>
</gene>
<dbReference type="CDD" id="cd00140">
    <property type="entry name" value="beta_clamp"/>
    <property type="match status" value="1"/>
</dbReference>
<feature type="domain" description="DNA polymerase III beta sliding clamp central" evidence="9">
    <location>
        <begin position="48"/>
        <end position="161"/>
    </location>
</feature>
<protein>
    <submittedName>
        <fullName evidence="11">DNA polymerase III subunit beta</fullName>
    </submittedName>
</protein>
<keyword evidence="7" id="KW-0239">DNA-directed DNA polymerase</keyword>
<dbReference type="Gene3D" id="3.10.150.10">
    <property type="entry name" value="DNA Polymerase III, subunit A, domain 2"/>
    <property type="match status" value="2"/>
</dbReference>
<reference evidence="11 12" key="1">
    <citation type="journal article" date="2016" name="Nat. Commun.">
        <title>Thousands of microbial genomes shed light on interconnected biogeochemical processes in an aquifer system.</title>
        <authorList>
            <person name="Anantharaman K."/>
            <person name="Brown C.T."/>
            <person name="Hug L.A."/>
            <person name="Sharon I."/>
            <person name="Castelle C.J."/>
            <person name="Probst A.J."/>
            <person name="Thomas B.C."/>
            <person name="Singh A."/>
            <person name="Wilkins M.J."/>
            <person name="Karaoz U."/>
            <person name="Brodie E.L."/>
            <person name="Williams K.H."/>
            <person name="Hubbard S.S."/>
            <person name="Banfield J.F."/>
        </authorList>
    </citation>
    <scope>NUCLEOTIDE SEQUENCE [LARGE SCALE GENOMIC DNA]</scope>
</reference>
<evidence type="ECO:0000256" key="1">
    <source>
        <dbReference type="ARBA" id="ARBA00004496"/>
    </source>
</evidence>
<keyword evidence="6" id="KW-0235">DNA replication</keyword>